<name>A0A4Z2DF30_SCHJA</name>
<gene>
    <name evidence="2" type="ORF">EWB00_001672</name>
</gene>
<accession>A0A4Z2DF30</accession>
<dbReference type="InterPro" id="IPR001163">
    <property type="entry name" value="Sm_dom_euk/arc"/>
</dbReference>
<evidence type="ECO:0000259" key="1">
    <source>
        <dbReference type="Pfam" id="PF01423"/>
    </source>
</evidence>
<protein>
    <recommendedName>
        <fullName evidence="1">Sm domain-containing protein</fullName>
    </recommendedName>
</protein>
<dbReference type="GO" id="GO:0005683">
    <property type="term" value="C:U7 snRNP"/>
    <property type="evidence" value="ECO:0007669"/>
    <property type="project" value="TreeGrafter"/>
</dbReference>
<organism evidence="2 3">
    <name type="scientific">Schistosoma japonicum</name>
    <name type="common">Blood fluke</name>
    <dbReference type="NCBI Taxonomy" id="6182"/>
    <lineage>
        <taxon>Eukaryota</taxon>
        <taxon>Metazoa</taxon>
        <taxon>Spiralia</taxon>
        <taxon>Lophotrochozoa</taxon>
        <taxon>Platyhelminthes</taxon>
        <taxon>Trematoda</taxon>
        <taxon>Digenea</taxon>
        <taxon>Strigeidida</taxon>
        <taxon>Schistosomatoidea</taxon>
        <taxon>Schistosomatidae</taxon>
        <taxon>Schistosoma</taxon>
    </lineage>
</organism>
<dbReference type="Proteomes" id="UP000311919">
    <property type="component" value="Unassembled WGS sequence"/>
</dbReference>
<dbReference type="EMBL" id="SKCS01000158">
    <property type="protein sequence ID" value="TNN15069.1"/>
    <property type="molecule type" value="Genomic_DNA"/>
</dbReference>
<dbReference type="GO" id="GO:0071209">
    <property type="term" value="F:U7 snRNA binding"/>
    <property type="evidence" value="ECO:0007669"/>
    <property type="project" value="InterPro"/>
</dbReference>
<dbReference type="GO" id="GO:0006398">
    <property type="term" value="P:mRNA 3'-end processing by stem-loop binding and cleavage"/>
    <property type="evidence" value="ECO:0007669"/>
    <property type="project" value="TreeGrafter"/>
</dbReference>
<dbReference type="Gene3D" id="2.30.30.100">
    <property type="match status" value="1"/>
</dbReference>
<keyword evidence="3" id="KW-1185">Reference proteome</keyword>
<dbReference type="AlphaFoldDB" id="A0A4Z2DF30"/>
<reference evidence="2 3" key="1">
    <citation type="submission" date="2019-03" db="EMBL/GenBank/DDBJ databases">
        <title>An improved genome assembly of the fluke Schistosoma japonicum.</title>
        <authorList>
            <person name="Hu W."/>
            <person name="Luo F."/>
            <person name="Yin M."/>
            <person name="Mo X."/>
            <person name="Sun C."/>
            <person name="Wu Q."/>
            <person name="Zhu B."/>
            <person name="Xiang M."/>
            <person name="Wang J."/>
            <person name="Wang Y."/>
            <person name="Zhang T."/>
            <person name="Xu B."/>
            <person name="Zheng H."/>
            <person name="Feng Z."/>
        </authorList>
    </citation>
    <scope>NUCLEOTIDE SEQUENCE [LARGE SCALE GENOMIC DNA]</scope>
    <source>
        <strain evidence="2">HuSjv2</strain>
        <tissue evidence="2">Worms</tissue>
    </source>
</reference>
<evidence type="ECO:0000313" key="3">
    <source>
        <dbReference type="Proteomes" id="UP000311919"/>
    </source>
</evidence>
<sequence>MASLWKAMHNQSQVMVMTRGLREPRASLIGNLVAFDRYWNLILKNVTEYSVNLPKSALRGYGKPGRSKKRREQRLKSFQRNVLSTQPSEIGQLFPVQYDNYLEDEIMEKHNETDVVKPIRLLGKSPPSDDANDNQPITICNDRVDKSTMANIYDHLGENNKSSNWTSSMVHLNVRNMSELSDISLWYSLRAHRNPLTEKQPNQNDTDISIVETTTNSSSFDNEQLFIRGANIILVQIISNE</sequence>
<dbReference type="OrthoDB" id="10002367at2759"/>
<dbReference type="InterPro" id="IPR010920">
    <property type="entry name" value="LSM_dom_sf"/>
</dbReference>
<evidence type="ECO:0000313" key="2">
    <source>
        <dbReference type="EMBL" id="TNN15069.1"/>
    </source>
</evidence>
<dbReference type="Pfam" id="PF01423">
    <property type="entry name" value="LSM"/>
    <property type="match status" value="1"/>
</dbReference>
<dbReference type="PANTHER" id="PTHR21415:SF1">
    <property type="entry name" value="U7 SNRNA-ASSOCIATED SM-LIKE PROTEIN LSM11"/>
    <property type="match status" value="1"/>
</dbReference>
<dbReference type="InterPro" id="IPR039267">
    <property type="entry name" value="Lsm11"/>
</dbReference>
<comment type="caution">
    <text evidence="2">The sequence shown here is derived from an EMBL/GenBank/DDBJ whole genome shotgun (WGS) entry which is preliminary data.</text>
</comment>
<dbReference type="SUPFAM" id="SSF50182">
    <property type="entry name" value="Sm-like ribonucleoproteins"/>
    <property type="match status" value="1"/>
</dbReference>
<dbReference type="PANTHER" id="PTHR21415">
    <property type="entry name" value="U7 SNRNA-ASSOCIATED SM-LIKE PROTEIN LSM11"/>
    <property type="match status" value="1"/>
</dbReference>
<proteinExistence type="predicted"/>
<feature type="domain" description="Sm" evidence="1">
    <location>
        <begin position="11"/>
        <end position="52"/>
    </location>
</feature>